<protein>
    <submittedName>
        <fullName evidence="7">Collagen alpha-2(XI) chain</fullName>
    </submittedName>
</protein>
<keyword evidence="2" id="KW-0964">Secreted</keyword>
<proteinExistence type="predicted"/>
<dbReference type="GO" id="GO:0005201">
    <property type="term" value="F:extracellular matrix structural constituent"/>
    <property type="evidence" value="ECO:0007669"/>
    <property type="project" value="InterPro"/>
</dbReference>
<dbReference type="GO" id="GO:0005581">
    <property type="term" value="C:collagen trimer"/>
    <property type="evidence" value="ECO:0007669"/>
    <property type="project" value="UniProtKB-KW"/>
</dbReference>
<evidence type="ECO:0000256" key="5">
    <source>
        <dbReference type="SAM" id="MobiDB-lite"/>
    </source>
</evidence>
<sequence>MTRWHRVGVAVKGQSVTLIVDCKKRVTRPLPRSARPVLDTHGVIIFGARILDEEVFEGDVQELVIVPGVQAAYGSCEQKELDCEGDWRERPQKQQSHRAQRSPKQQPARLHRPQNQEPQRQPTESLHYDYEPLYYDEMTAGTTPDYQEQTDLQVPSTADRFLTEEYGEGGTDPPAGPYDYTYGYGDDYREETELGPALSAETAHSGAGLTGPPGIQGNPGPVGDPGERGPPGRAGLPGSDGAPGPPGTSLMLPFRFGSGGGDKGPVVAAQEAQAQAILQQARGPPGEVIQPLPIQMPKKTRRSVDGSRLMQEDEAVPTGGAPGSAGGLEEIFGSLDSLREEIEQMRRPTGTQDSPGRTCQDLKLCHPELPDGEYWVDPNQGCARDAFRVFCNFTAGGETCVLPRDDVTQGLQARKEPSVPTRDRGSSP</sequence>
<dbReference type="EMBL" id="KB111258">
    <property type="protein sequence ID" value="ELK26130.1"/>
    <property type="molecule type" value="Genomic_DNA"/>
</dbReference>
<reference evidence="8" key="1">
    <citation type="journal article" date="2013" name="Science">
        <title>Comparative analysis of bat genomes provides insight into the evolution of flight and immunity.</title>
        <authorList>
            <person name="Zhang G."/>
            <person name="Cowled C."/>
            <person name="Shi Z."/>
            <person name="Huang Z."/>
            <person name="Bishop-Lilly K.A."/>
            <person name="Fang X."/>
            <person name="Wynne J.W."/>
            <person name="Xiong Z."/>
            <person name="Baker M.L."/>
            <person name="Zhao W."/>
            <person name="Tachedjian M."/>
            <person name="Zhu Y."/>
            <person name="Zhou P."/>
            <person name="Jiang X."/>
            <person name="Ng J."/>
            <person name="Yang L."/>
            <person name="Wu L."/>
            <person name="Xiao J."/>
            <person name="Feng Y."/>
            <person name="Chen Y."/>
            <person name="Sun X."/>
            <person name="Zhang Y."/>
            <person name="Marsh G.A."/>
            <person name="Crameri G."/>
            <person name="Broder C.C."/>
            <person name="Frey K.G."/>
            <person name="Wang L.F."/>
            <person name="Wang J."/>
        </authorList>
    </citation>
    <scope>NUCLEOTIDE SEQUENCE [LARGE SCALE GENOMIC DNA]</scope>
</reference>
<dbReference type="Gene3D" id="2.60.120.200">
    <property type="match status" value="1"/>
</dbReference>
<feature type="domain" description="Fibrillar collagen NC1" evidence="6">
    <location>
        <begin position="329"/>
        <end position="428"/>
    </location>
</feature>
<dbReference type="InterPro" id="IPR013320">
    <property type="entry name" value="ConA-like_dom_sf"/>
</dbReference>
<evidence type="ECO:0000256" key="3">
    <source>
        <dbReference type="ARBA" id="ARBA00022530"/>
    </source>
</evidence>
<feature type="region of interest" description="Disordered" evidence="5">
    <location>
        <begin position="198"/>
        <end position="265"/>
    </location>
</feature>
<keyword evidence="8" id="KW-1185">Reference proteome</keyword>
<dbReference type="Pfam" id="PF01391">
    <property type="entry name" value="Collagen"/>
    <property type="match status" value="1"/>
</dbReference>
<dbReference type="PROSITE" id="PS51461">
    <property type="entry name" value="NC1_FIB"/>
    <property type="match status" value="1"/>
</dbReference>
<dbReference type="Proteomes" id="UP000010556">
    <property type="component" value="Unassembled WGS sequence"/>
</dbReference>
<dbReference type="InterPro" id="IPR008160">
    <property type="entry name" value="Collagen"/>
</dbReference>
<dbReference type="AlphaFoldDB" id="L5LJF3"/>
<keyword evidence="3" id="KW-0272">Extracellular matrix</keyword>
<keyword evidence="4 7" id="KW-0176">Collagen</keyword>
<evidence type="ECO:0000259" key="6">
    <source>
        <dbReference type="PROSITE" id="PS51461"/>
    </source>
</evidence>
<feature type="compositionally biased region" description="Polar residues" evidence="5">
    <location>
        <begin position="113"/>
        <end position="124"/>
    </location>
</feature>
<evidence type="ECO:0000256" key="4">
    <source>
        <dbReference type="ARBA" id="ARBA00023119"/>
    </source>
</evidence>
<dbReference type="eggNOG" id="KOG3544">
    <property type="taxonomic scope" value="Eukaryota"/>
</dbReference>
<evidence type="ECO:0000313" key="8">
    <source>
        <dbReference type="Proteomes" id="UP000010556"/>
    </source>
</evidence>
<evidence type="ECO:0000313" key="7">
    <source>
        <dbReference type="EMBL" id="ELK26130.1"/>
    </source>
</evidence>
<evidence type="ECO:0000256" key="1">
    <source>
        <dbReference type="ARBA" id="ARBA00004613"/>
    </source>
</evidence>
<feature type="region of interest" description="Disordered" evidence="5">
    <location>
        <begin position="84"/>
        <end position="125"/>
    </location>
</feature>
<gene>
    <name evidence="7" type="ORF">MDA_GLEAN10006858</name>
</gene>
<dbReference type="InterPro" id="IPR000885">
    <property type="entry name" value="Fib_collagen_C"/>
</dbReference>
<accession>L5LJF3</accession>
<name>L5LJF3_MYODS</name>
<dbReference type="SMART" id="SM00038">
    <property type="entry name" value="COLFI"/>
    <property type="match status" value="1"/>
</dbReference>
<feature type="region of interest" description="Disordered" evidence="5">
    <location>
        <begin position="404"/>
        <end position="428"/>
    </location>
</feature>
<organism evidence="7 8">
    <name type="scientific">Myotis davidii</name>
    <name type="common">David's myotis</name>
    <dbReference type="NCBI Taxonomy" id="225400"/>
    <lineage>
        <taxon>Eukaryota</taxon>
        <taxon>Metazoa</taxon>
        <taxon>Chordata</taxon>
        <taxon>Craniata</taxon>
        <taxon>Vertebrata</taxon>
        <taxon>Euteleostomi</taxon>
        <taxon>Mammalia</taxon>
        <taxon>Eutheria</taxon>
        <taxon>Laurasiatheria</taxon>
        <taxon>Chiroptera</taxon>
        <taxon>Yangochiroptera</taxon>
        <taxon>Vespertilionidae</taxon>
        <taxon>Myotis</taxon>
    </lineage>
</organism>
<dbReference type="SUPFAM" id="SSF49899">
    <property type="entry name" value="Concanavalin A-like lectins/glucanases"/>
    <property type="match status" value="1"/>
</dbReference>
<comment type="subcellular location">
    <subcellularLocation>
        <location evidence="1">Secreted</location>
    </subcellularLocation>
</comment>
<dbReference type="GO" id="GO:0005576">
    <property type="term" value="C:extracellular region"/>
    <property type="evidence" value="ECO:0007669"/>
    <property type="project" value="UniProtKB-SubCell"/>
</dbReference>
<dbReference type="Pfam" id="PF01410">
    <property type="entry name" value="COLFI"/>
    <property type="match status" value="1"/>
</dbReference>
<evidence type="ECO:0000256" key="2">
    <source>
        <dbReference type="ARBA" id="ARBA00022525"/>
    </source>
</evidence>
<dbReference type="Gene3D" id="2.60.120.1000">
    <property type="match status" value="1"/>
</dbReference>